<evidence type="ECO:0000256" key="3">
    <source>
        <dbReference type="ARBA" id="ARBA00023125"/>
    </source>
</evidence>
<dbReference type="OrthoDB" id="9809338at2"/>
<evidence type="ECO:0000256" key="6">
    <source>
        <dbReference type="ARBA" id="ARBA00044978"/>
    </source>
</evidence>
<keyword evidence="5" id="KW-0804">Transcription</keyword>
<dbReference type="eggNOG" id="COG4977">
    <property type="taxonomic scope" value="Bacteria"/>
</dbReference>
<dbReference type="Gene3D" id="2.60.120.10">
    <property type="entry name" value="Jelly Rolls"/>
    <property type="match status" value="1"/>
</dbReference>
<organism evidence="8 9">
    <name type="scientific">Buttiauxella agrestis ATCC 33320</name>
    <dbReference type="NCBI Taxonomy" id="1006004"/>
    <lineage>
        <taxon>Bacteria</taxon>
        <taxon>Pseudomonadati</taxon>
        <taxon>Pseudomonadota</taxon>
        <taxon>Gammaproteobacteria</taxon>
        <taxon>Enterobacterales</taxon>
        <taxon>Enterobacteriaceae</taxon>
        <taxon>Buttiauxella</taxon>
    </lineage>
</organism>
<dbReference type="GO" id="GO:0003700">
    <property type="term" value="F:DNA-binding transcription factor activity"/>
    <property type="evidence" value="ECO:0007669"/>
    <property type="project" value="InterPro"/>
</dbReference>
<dbReference type="EMBL" id="JMPI01000073">
    <property type="protein sequence ID" value="KFC76873.1"/>
    <property type="molecule type" value="Genomic_DNA"/>
</dbReference>
<dbReference type="Gene3D" id="1.10.10.60">
    <property type="entry name" value="Homeodomain-like"/>
    <property type="match status" value="1"/>
</dbReference>
<dbReference type="InterPro" id="IPR009057">
    <property type="entry name" value="Homeodomain-like_sf"/>
</dbReference>
<evidence type="ECO:0000256" key="5">
    <source>
        <dbReference type="ARBA" id="ARBA00023163"/>
    </source>
</evidence>
<dbReference type="STRING" id="1006004.GBAG_4113"/>
<keyword evidence="1" id="KW-0963">Cytoplasm</keyword>
<protein>
    <recommendedName>
        <fullName evidence="6">Arabinose operon regulatory protein</fullName>
    </recommendedName>
</protein>
<dbReference type="InterPro" id="IPR018060">
    <property type="entry name" value="HTH_AraC"/>
</dbReference>
<keyword evidence="3" id="KW-0238">DNA-binding</keyword>
<dbReference type="GO" id="GO:0043565">
    <property type="term" value="F:sequence-specific DNA binding"/>
    <property type="evidence" value="ECO:0007669"/>
    <property type="project" value="InterPro"/>
</dbReference>
<dbReference type="PANTHER" id="PTHR46796">
    <property type="entry name" value="HTH-TYPE TRANSCRIPTIONAL ACTIVATOR RHAS-RELATED"/>
    <property type="match status" value="1"/>
</dbReference>
<dbReference type="PRINTS" id="PR00032">
    <property type="entry name" value="HTHARAC"/>
</dbReference>
<dbReference type="Pfam" id="PF12833">
    <property type="entry name" value="HTH_18"/>
    <property type="match status" value="1"/>
</dbReference>
<dbReference type="AlphaFoldDB" id="A0A085FZH8"/>
<dbReference type="Proteomes" id="UP000028653">
    <property type="component" value="Unassembled WGS sequence"/>
</dbReference>
<evidence type="ECO:0000313" key="8">
    <source>
        <dbReference type="EMBL" id="KFC76873.1"/>
    </source>
</evidence>
<comment type="caution">
    <text evidence="8">The sequence shown here is derived from an EMBL/GenBank/DDBJ whole genome shotgun (WGS) entry which is preliminary data.</text>
</comment>
<dbReference type="SUPFAM" id="SSF46689">
    <property type="entry name" value="Homeodomain-like"/>
    <property type="match status" value="2"/>
</dbReference>
<keyword evidence="9" id="KW-1185">Reference proteome</keyword>
<evidence type="ECO:0000256" key="1">
    <source>
        <dbReference type="ARBA" id="ARBA00022490"/>
    </source>
</evidence>
<gene>
    <name evidence="8" type="ORF">GBAG_4113</name>
</gene>
<dbReference type="SMART" id="SM00342">
    <property type="entry name" value="HTH_ARAC"/>
    <property type="match status" value="1"/>
</dbReference>
<accession>A0A085FZH8</accession>
<keyword evidence="2" id="KW-0805">Transcription regulation</keyword>
<dbReference type="SUPFAM" id="SSF51215">
    <property type="entry name" value="Regulatory protein AraC"/>
    <property type="match status" value="1"/>
</dbReference>
<evidence type="ECO:0000259" key="7">
    <source>
        <dbReference type="PROSITE" id="PS01124"/>
    </source>
</evidence>
<feature type="domain" description="HTH araC/xylS-type" evidence="7">
    <location>
        <begin position="174"/>
        <end position="270"/>
    </location>
</feature>
<sequence length="270" mass="32071">MPLILPRDTHFHHPLEKVMFHFWQPESSISLEHTHEYSELFLVESGSGIHVCNEKPYLLTSGMLCYLNRQDYHLFEAMKDLKQINFLYLGRDQFNVLKNIAHLLPDTEESHVWQIDNRIMLRIIERLGSFKELQFDDKLMAESHKEMIFLEVLHTLRQWRYKTQDFHSSDDRLSQMIIYLNSHYAQSLDIDQLCQQFGMARRTLQRAFVQYTGISPQQYLSLLRLLQAKYWLRFSDQSVGDVAGKCGFSDISHFSRSFRKQFGISPNQCR</sequence>
<evidence type="ECO:0000256" key="4">
    <source>
        <dbReference type="ARBA" id="ARBA00023159"/>
    </source>
</evidence>
<keyword evidence="4" id="KW-0010">Activator</keyword>
<dbReference type="Pfam" id="PF02311">
    <property type="entry name" value="AraC_binding"/>
    <property type="match status" value="1"/>
</dbReference>
<dbReference type="InterPro" id="IPR037923">
    <property type="entry name" value="HTH-like"/>
</dbReference>
<reference evidence="8 9" key="1">
    <citation type="submission" date="2014-05" db="EMBL/GenBank/DDBJ databases">
        <title>ATOL: Assembling a taxonomically balanced genome-scale reconstruction of the evolutionary history of the Enterobacteriaceae.</title>
        <authorList>
            <person name="Plunkett G.III."/>
            <person name="Neeno-Eckwall E.C."/>
            <person name="Glasner J.D."/>
            <person name="Perna N.T."/>
        </authorList>
    </citation>
    <scope>NUCLEOTIDE SEQUENCE [LARGE SCALE GENOMIC DNA]</scope>
    <source>
        <strain evidence="8 9">ATCC 33320</strain>
    </source>
</reference>
<dbReference type="InterPro" id="IPR014710">
    <property type="entry name" value="RmlC-like_jellyroll"/>
</dbReference>
<dbReference type="PROSITE" id="PS01124">
    <property type="entry name" value="HTH_ARAC_FAMILY_2"/>
    <property type="match status" value="1"/>
</dbReference>
<evidence type="ECO:0000313" key="9">
    <source>
        <dbReference type="Proteomes" id="UP000028653"/>
    </source>
</evidence>
<dbReference type="InterPro" id="IPR003313">
    <property type="entry name" value="AraC-bd"/>
</dbReference>
<dbReference type="PANTHER" id="PTHR46796:SF13">
    <property type="entry name" value="HTH-TYPE TRANSCRIPTIONAL ACTIVATOR RHAS"/>
    <property type="match status" value="1"/>
</dbReference>
<proteinExistence type="predicted"/>
<name>A0A085FZH8_9ENTR</name>
<dbReference type="InterPro" id="IPR020449">
    <property type="entry name" value="Tscrpt_reg_AraC-type_HTH"/>
</dbReference>
<dbReference type="RefSeq" id="WP_051873764.1">
    <property type="nucleotide sequence ID" value="NZ_JMPI01000073.1"/>
</dbReference>
<evidence type="ECO:0000256" key="2">
    <source>
        <dbReference type="ARBA" id="ARBA00023015"/>
    </source>
</evidence>
<dbReference type="InterPro" id="IPR050204">
    <property type="entry name" value="AraC_XylS_family_regulators"/>
</dbReference>